<dbReference type="GeneID" id="6004613"/>
<evidence type="ECO:0000313" key="4">
    <source>
        <dbReference type="Proteomes" id="UP000001861"/>
    </source>
</evidence>
<evidence type="ECO:0000256" key="2">
    <source>
        <dbReference type="SAM" id="Phobius"/>
    </source>
</evidence>
<dbReference type="VEuPathDB" id="FungiDB:CC1G_02852"/>
<dbReference type="InParanoid" id="A8N083"/>
<feature type="region of interest" description="Disordered" evidence="1">
    <location>
        <begin position="295"/>
        <end position="339"/>
    </location>
</feature>
<comment type="caution">
    <text evidence="3">The sequence shown here is derived from an EMBL/GenBank/DDBJ whole genome shotgun (WGS) entry which is preliminary data.</text>
</comment>
<feature type="transmembrane region" description="Helical" evidence="2">
    <location>
        <begin position="204"/>
        <end position="229"/>
    </location>
</feature>
<dbReference type="Proteomes" id="UP000001861">
    <property type="component" value="Unassembled WGS sequence"/>
</dbReference>
<keyword evidence="4" id="KW-1185">Reference proteome</keyword>
<dbReference type="AlphaFoldDB" id="A8N083"/>
<name>A8N083_COPC7</name>
<proteinExistence type="predicted"/>
<protein>
    <submittedName>
        <fullName evidence="3">Uncharacterized protein</fullName>
    </submittedName>
</protein>
<sequence>MSPVLQSIDATNTGEEQRIVTLGCSRPLRRIESQPPNSSGFKMLCWLSSLIATGLTLFPTPTRALAYDTILTREATTNATCLPEFIWANNARGKSPCRMAAEVIAPCHGGRWFIPSLPPGGERFYRYDQPKGDEANTCSCSWAAYNLISACTACQGSPQSVRLWSDYKLFCPSQALNNDRILSALGKADVALAQENRKANQRPIGIIVGGVIGGLLVLIAGIVLAFLLLRNHRKKIAKAQGIIPHRIYDGNRKLPWNKGLWSYSNLTSTTDLNASHLGNQEVDAPETILLAPGRPQYPNRSPAFDQGRFVLTGTPSRGTSPPRTSLYDPHENDARSIRM</sequence>
<dbReference type="OrthoDB" id="2796893at2759"/>
<dbReference type="EMBL" id="AACS02000001">
    <property type="protein sequence ID" value="EAU93622.2"/>
    <property type="molecule type" value="Genomic_DNA"/>
</dbReference>
<reference evidence="3 4" key="1">
    <citation type="journal article" date="2010" name="Proc. Natl. Acad. Sci. U.S.A.">
        <title>Insights into evolution of multicellular fungi from the assembled chromosomes of the mushroom Coprinopsis cinerea (Coprinus cinereus).</title>
        <authorList>
            <person name="Stajich J.E."/>
            <person name="Wilke S.K."/>
            <person name="Ahren D."/>
            <person name="Au C.H."/>
            <person name="Birren B.W."/>
            <person name="Borodovsky M."/>
            <person name="Burns C."/>
            <person name="Canback B."/>
            <person name="Casselton L.A."/>
            <person name="Cheng C.K."/>
            <person name="Deng J."/>
            <person name="Dietrich F.S."/>
            <person name="Fargo D.C."/>
            <person name="Farman M.L."/>
            <person name="Gathman A.C."/>
            <person name="Goldberg J."/>
            <person name="Guigo R."/>
            <person name="Hoegger P.J."/>
            <person name="Hooker J.B."/>
            <person name="Huggins A."/>
            <person name="James T.Y."/>
            <person name="Kamada T."/>
            <person name="Kilaru S."/>
            <person name="Kodira C."/>
            <person name="Kues U."/>
            <person name="Kupfer D."/>
            <person name="Kwan H.S."/>
            <person name="Lomsadze A."/>
            <person name="Li W."/>
            <person name="Lilly W.W."/>
            <person name="Ma L.J."/>
            <person name="Mackey A.J."/>
            <person name="Manning G."/>
            <person name="Martin F."/>
            <person name="Muraguchi H."/>
            <person name="Natvig D.O."/>
            <person name="Palmerini H."/>
            <person name="Ramesh M.A."/>
            <person name="Rehmeyer C.J."/>
            <person name="Roe B.A."/>
            <person name="Shenoy N."/>
            <person name="Stanke M."/>
            <person name="Ter-Hovhannisyan V."/>
            <person name="Tunlid A."/>
            <person name="Velagapudi R."/>
            <person name="Vision T.J."/>
            <person name="Zeng Q."/>
            <person name="Zolan M.E."/>
            <person name="Pukkila P.J."/>
        </authorList>
    </citation>
    <scope>NUCLEOTIDE SEQUENCE [LARGE SCALE GENOMIC DNA]</scope>
    <source>
        <strain evidence="4">Okayama-7 / 130 / ATCC MYA-4618 / FGSC 9003</strain>
    </source>
</reference>
<dbReference type="KEGG" id="cci:CC1G_02852"/>
<feature type="compositionally biased region" description="Polar residues" evidence="1">
    <location>
        <begin position="313"/>
        <end position="323"/>
    </location>
</feature>
<keyword evidence="2" id="KW-0472">Membrane</keyword>
<dbReference type="STRING" id="240176.A8N083"/>
<dbReference type="RefSeq" id="XP_001828271.2">
    <property type="nucleotide sequence ID" value="XM_001828219.2"/>
</dbReference>
<dbReference type="eggNOG" id="ENOG502SS8A">
    <property type="taxonomic scope" value="Eukaryota"/>
</dbReference>
<gene>
    <name evidence="3" type="ORF">CC1G_02852</name>
</gene>
<keyword evidence="2" id="KW-1133">Transmembrane helix</keyword>
<dbReference type="HOGENOM" id="CLU_818936_0_0_1"/>
<evidence type="ECO:0000256" key="1">
    <source>
        <dbReference type="SAM" id="MobiDB-lite"/>
    </source>
</evidence>
<keyword evidence="2" id="KW-0812">Transmembrane</keyword>
<accession>A8N083</accession>
<organism evidence="3 4">
    <name type="scientific">Coprinopsis cinerea (strain Okayama-7 / 130 / ATCC MYA-4618 / FGSC 9003)</name>
    <name type="common">Inky cap fungus</name>
    <name type="synonym">Hormographiella aspergillata</name>
    <dbReference type="NCBI Taxonomy" id="240176"/>
    <lineage>
        <taxon>Eukaryota</taxon>
        <taxon>Fungi</taxon>
        <taxon>Dikarya</taxon>
        <taxon>Basidiomycota</taxon>
        <taxon>Agaricomycotina</taxon>
        <taxon>Agaricomycetes</taxon>
        <taxon>Agaricomycetidae</taxon>
        <taxon>Agaricales</taxon>
        <taxon>Agaricineae</taxon>
        <taxon>Psathyrellaceae</taxon>
        <taxon>Coprinopsis</taxon>
    </lineage>
</organism>
<feature type="compositionally biased region" description="Basic and acidic residues" evidence="1">
    <location>
        <begin position="328"/>
        <end position="339"/>
    </location>
</feature>
<evidence type="ECO:0000313" key="3">
    <source>
        <dbReference type="EMBL" id="EAU93622.2"/>
    </source>
</evidence>